<dbReference type="SUPFAM" id="SSF53474">
    <property type="entry name" value="alpha/beta-Hydrolases"/>
    <property type="match status" value="1"/>
</dbReference>
<accession>A0A7X0VWS0</accession>
<evidence type="ECO:0000313" key="3">
    <source>
        <dbReference type="Proteomes" id="UP000564644"/>
    </source>
</evidence>
<comment type="caution">
    <text evidence="2">The sequence shown here is derived from an EMBL/GenBank/DDBJ whole genome shotgun (WGS) entry which is preliminary data.</text>
</comment>
<dbReference type="InterPro" id="IPR050228">
    <property type="entry name" value="Carboxylesterase_BioH"/>
</dbReference>
<proteinExistence type="predicted"/>
<organism evidence="2 3">
    <name type="scientific">Cohnella zeiphila</name>
    <dbReference type="NCBI Taxonomy" id="2761120"/>
    <lineage>
        <taxon>Bacteria</taxon>
        <taxon>Bacillati</taxon>
        <taxon>Bacillota</taxon>
        <taxon>Bacilli</taxon>
        <taxon>Bacillales</taxon>
        <taxon>Paenibacillaceae</taxon>
        <taxon>Cohnella</taxon>
    </lineage>
</organism>
<dbReference type="PANTHER" id="PTHR43194">
    <property type="entry name" value="HYDROLASE ALPHA/BETA FOLD FAMILY"/>
    <property type="match status" value="1"/>
</dbReference>
<dbReference type="InterPro" id="IPR000073">
    <property type="entry name" value="AB_hydrolase_1"/>
</dbReference>
<dbReference type="Proteomes" id="UP000564644">
    <property type="component" value="Unassembled WGS sequence"/>
</dbReference>
<protein>
    <submittedName>
        <fullName evidence="2">Alpha/beta hydrolase</fullName>
    </submittedName>
</protein>
<dbReference type="Gene3D" id="3.40.50.1820">
    <property type="entry name" value="alpha/beta hydrolase"/>
    <property type="match status" value="1"/>
</dbReference>
<dbReference type="Pfam" id="PF12697">
    <property type="entry name" value="Abhydrolase_6"/>
    <property type="match status" value="1"/>
</dbReference>
<evidence type="ECO:0000313" key="2">
    <source>
        <dbReference type="EMBL" id="MBB6732697.1"/>
    </source>
</evidence>
<dbReference type="EMBL" id="JACJVO010000021">
    <property type="protein sequence ID" value="MBB6732697.1"/>
    <property type="molecule type" value="Genomic_DNA"/>
</dbReference>
<feature type="domain" description="AB hydrolase-1" evidence="1">
    <location>
        <begin position="32"/>
        <end position="264"/>
    </location>
</feature>
<gene>
    <name evidence="2" type="ORF">H7C18_17385</name>
</gene>
<reference evidence="2 3" key="1">
    <citation type="submission" date="2020-08" db="EMBL/GenBank/DDBJ databases">
        <title>Cohnella phylogeny.</title>
        <authorList>
            <person name="Dunlap C."/>
        </authorList>
    </citation>
    <scope>NUCLEOTIDE SEQUENCE [LARGE SCALE GENOMIC DNA]</scope>
    <source>
        <strain evidence="2 3">CBP 2801</strain>
    </source>
</reference>
<name>A0A7X0VWS0_9BACL</name>
<dbReference type="AlphaFoldDB" id="A0A7X0VWS0"/>
<sequence>MSNKEMPLTSGNVISADGTAIGYLTLGSGPALVIVHGTFREAGNYETLARTLSTSFTVYVLNRRGRGSSGPQGPDYGLHKEREDLVALLQKTGSELLFGHSYGGLVALETAISYPLKKVAVYEPPISTDMFSIKWIPAYESALAERNYGKALQLFFKGLSTQDIPDDHLEAFGHITEQPEWSSMARLLPSLPNEVRSAYQAASGLKRYEAISAETLMMSGSESTVFNQAATVREFGKLIHRLHYIVLPGLEHNAPDMHAPEQIASQLTRFFLE</sequence>
<dbReference type="RefSeq" id="WP_185130356.1">
    <property type="nucleotide sequence ID" value="NZ_JACJVO010000021.1"/>
</dbReference>
<keyword evidence="2" id="KW-0378">Hydrolase</keyword>
<dbReference type="InterPro" id="IPR029058">
    <property type="entry name" value="AB_hydrolase_fold"/>
</dbReference>
<keyword evidence="3" id="KW-1185">Reference proteome</keyword>
<dbReference type="GO" id="GO:0016787">
    <property type="term" value="F:hydrolase activity"/>
    <property type="evidence" value="ECO:0007669"/>
    <property type="project" value="UniProtKB-KW"/>
</dbReference>
<evidence type="ECO:0000259" key="1">
    <source>
        <dbReference type="Pfam" id="PF12697"/>
    </source>
</evidence>
<dbReference type="PANTHER" id="PTHR43194:SF2">
    <property type="entry name" value="PEROXISOMAL MEMBRANE PROTEIN LPX1"/>
    <property type="match status" value="1"/>
</dbReference>